<gene>
    <name evidence="1" type="ORF">FZD47_25590</name>
</gene>
<name>A0A5D4RXX1_9BACI</name>
<protein>
    <recommendedName>
        <fullName evidence="3">WYL domain-containing protein</fullName>
    </recommendedName>
</protein>
<dbReference type="RefSeq" id="WP_148951167.1">
    <property type="nucleotide sequence ID" value="NZ_VTES01000015.1"/>
</dbReference>
<sequence>MEKLLEWSLFEQKCVDMIYQSEKGAITQRIIRVLSDQGEYIKAYCYYRKSERLFKRANILSVANIRRKSKRGA</sequence>
<accession>A0A5D4RXX1</accession>
<evidence type="ECO:0000313" key="2">
    <source>
        <dbReference type="Proteomes" id="UP000323732"/>
    </source>
</evidence>
<dbReference type="Proteomes" id="UP000323732">
    <property type="component" value="Unassembled WGS sequence"/>
</dbReference>
<proteinExistence type="predicted"/>
<comment type="caution">
    <text evidence="1">The sequence shown here is derived from an EMBL/GenBank/DDBJ whole genome shotgun (WGS) entry which is preliminary data.</text>
</comment>
<dbReference type="EMBL" id="VTES01000015">
    <property type="protein sequence ID" value="TYS55800.1"/>
    <property type="molecule type" value="Genomic_DNA"/>
</dbReference>
<dbReference type="AlphaFoldDB" id="A0A5D4RXX1"/>
<organism evidence="1 2">
    <name type="scientific">Bacillus infantis</name>
    <dbReference type="NCBI Taxonomy" id="324767"/>
    <lineage>
        <taxon>Bacteria</taxon>
        <taxon>Bacillati</taxon>
        <taxon>Bacillota</taxon>
        <taxon>Bacilli</taxon>
        <taxon>Bacillales</taxon>
        <taxon>Bacillaceae</taxon>
        <taxon>Bacillus</taxon>
    </lineage>
</organism>
<evidence type="ECO:0008006" key="3">
    <source>
        <dbReference type="Google" id="ProtNLM"/>
    </source>
</evidence>
<evidence type="ECO:0000313" key="1">
    <source>
        <dbReference type="EMBL" id="TYS55800.1"/>
    </source>
</evidence>
<reference evidence="1 2" key="1">
    <citation type="submission" date="2019-08" db="EMBL/GenBank/DDBJ databases">
        <title>Bacillus genomes from the desert of Cuatro Cienegas, Coahuila.</title>
        <authorList>
            <person name="Olmedo-Alvarez G."/>
        </authorList>
    </citation>
    <scope>NUCLEOTIDE SEQUENCE [LARGE SCALE GENOMIC DNA]</scope>
    <source>
        <strain evidence="1 2">CH37_1T</strain>
    </source>
</reference>